<reference evidence="3 4" key="1">
    <citation type="submission" date="2016-10" db="EMBL/GenBank/DDBJ databases">
        <authorList>
            <person name="de Groot N.N."/>
        </authorList>
    </citation>
    <scope>NUCLEOTIDE SEQUENCE [LARGE SCALE GENOMIC DNA]</scope>
    <source>
        <strain evidence="3 4">DSM 44908</strain>
    </source>
</reference>
<dbReference type="InterPro" id="IPR029058">
    <property type="entry name" value="AB_hydrolase_fold"/>
</dbReference>
<dbReference type="PANTHER" id="PTHR43798">
    <property type="entry name" value="MONOACYLGLYCEROL LIPASE"/>
    <property type="match status" value="1"/>
</dbReference>
<dbReference type="InterPro" id="IPR050266">
    <property type="entry name" value="AB_hydrolase_sf"/>
</dbReference>
<dbReference type="Proteomes" id="UP000182054">
    <property type="component" value="Unassembled WGS sequence"/>
</dbReference>
<dbReference type="SUPFAM" id="SSF53474">
    <property type="entry name" value="alpha/beta-Hydrolases"/>
    <property type="match status" value="1"/>
</dbReference>
<sequence>MSTVTVGDGTTLHYTEQGEGRPLILLHGWGFSGEFFSGVMPGLAEHARVIAVDLRAHGRSEDPGHGYRVSRLAADLRDLIVALDLHDVTVLGWSLGCPVIWSYQELFGTDRLRQAVYVAQTPKQYRATDWTLAHNSIFDDATLAAVQGRVTYDRSAFDREQLDEITATDLPEDRADVLFDEMSRMASSARNAVMADHTHHDWRDLLPGLTLPSLVVVGRHDRAFPWEAARFVADTVPNSRFELFENSSHAVFLDEPEKFVSVVVDFFAS</sequence>
<dbReference type="GO" id="GO:0016787">
    <property type="term" value="F:hydrolase activity"/>
    <property type="evidence" value="ECO:0007669"/>
    <property type="project" value="UniProtKB-KW"/>
</dbReference>
<evidence type="ECO:0000313" key="4">
    <source>
        <dbReference type="Proteomes" id="UP000182054"/>
    </source>
</evidence>
<gene>
    <name evidence="3" type="ORF">SAMN05444374_1049</name>
</gene>
<keyword evidence="1" id="KW-0378">Hydrolase</keyword>
<dbReference type="EMBL" id="FOJN01000004">
    <property type="protein sequence ID" value="SFA46338.1"/>
    <property type="molecule type" value="Genomic_DNA"/>
</dbReference>
<name>A0A1I0T3H2_9NOCA</name>
<dbReference type="AlphaFoldDB" id="A0A1I0T3H2"/>
<dbReference type="Gene3D" id="3.40.50.1820">
    <property type="entry name" value="alpha/beta hydrolase"/>
    <property type="match status" value="1"/>
</dbReference>
<dbReference type="Pfam" id="PF00561">
    <property type="entry name" value="Abhydrolase_1"/>
    <property type="match status" value="1"/>
</dbReference>
<evidence type="ECO:0000256" key="1">
    <source>
        <dbReference type="ARBA" id="ARBA00022801"/>
    </source>
</evidence>
<proteinExistence type="predicted"/>
<dbReference type="PANTHER" id="PTHR43798:SF31">
    <property type="entry name" value="AB HYDROLASE SUPERFAMILY PROTEIN YCLE"/>
    <property type="match status" value="1"/>
</dbReference>
<dbReference type="GeneID" id="85485167"/>
<evidence type="ECO:0000259" key="2">
    <source>
        <dbReference type="Pfam" id="PF00561"/>
    </source>
</evidence>
<dbReference type="GO" id="GO:0016020">
    <property type="term" value="C:membrane"/>
    <property type="evidence" value="ECO:0007669"/>
    <property type="project" value="TreeGrafter"/>
</dbReference>
<dbReference type="OrthoDB" id="9785847at2"/>
<evidence type="ECO:0000313" key="3">
    <source>
        <dbReference type="EMBL" id="SFA46338.1"/>
    </source>
</evidence>
<feature type="domain" description="AB hydrolase-1" evidence="2">
    <location>
        <begin position="22"/>
        <end position="256"/>
    </location>
</feature>
<organism evidence="3 4">
    <name type="scientific">Rhodococcoides kroppenstedtii</name>
    <dbReference type="NCBI Taxonomy" id="293050"/>
    <lineage>
        <taxon>Bacteria</taxon>
        <taxon>Bacillati</taxon>
        <taxon>Actinomycetota</taxon>
        <taxon>Actinomycetes</taxon>
        <taxon>Mycobacteriales</taxon>
        <taxon>Nocardiaceae</taxon>
        <taxon>Rhodococcoides</taxon>
    </lineage>
</organism>
<protein>
    <submittedName>
        <fullName evidence="3">Pimeloyl-ACP methyl ester carboxylesterase</fullName>
    </submittedName>
</protein>
<dbReference type="RefSeq" id="WP_068360637.1">
    <property type="nucleotide sequence ID" value="NZ_FOJN01000004.1"/>
</dbReference>
<accession>A0A1I0T3H2</accession>
<dbReference type="InterPro" id="IPR000073">
    <property type="entry name" value="AB_hydrolase_1"/>
</dbReference>